<proteinExistence type="predicted"/>
<dbReference type="Pfam" id="PF00107">
    <property type="entry name" value="ADH_zinc_N"/>
    <property type="match status" value="1"/>
</dbReference>
<keyword evidence="3" id="KW-1185">Reference proteome</keyword>
<dbReference type="Gene3D" id="3.40.50.720">
    <property type="entry name" value="NAD(P)-binding Rossmann-like Domain"/>
    <property type="match status" value="1"/>
</dbReference>
<evidence type="ECO:0000259" key="1">
    <source>
        <dbReference type="SMART" id="SM00829"/>
    </source>
</evidence>
<dbReference type="RefSeq" id="WP_076816501.1">
    <property type="nucleotide sequence ID" value="NZ_MOMC01000022.1"/>
</dbReference>
<gene>
    <name evidence="2" type="ORF">BL253_12215</name>
</gene>
<sequence length="322" mass="33731">MLAATITAADPADPLAGLRVGDHPEPAVPEGWSLVEVRAASLNYHDVLSLRGHGPRNAPFPRVLGSDVAGVDESGDEVLVHALVGDPAWTGDEVLDPRISMLSDFHDGGLAERIAVPSRNLVAKPAELSFEEAACLPTAWLTAYRMLFVLAGATEGTTVLMQGAGGGVATAVILLGRAAGVRVWVTGRSEEKRSRAVALGAAAAFEPGARLPERVDAVIETVGAATWAHSMKAVRPGGTIVVAGMTSGTNPPLDIERLYLANLRIVGTTMGSRHDLEGLVKMIVDHGLQPPIHEVIPLSETRAGFQAMVDGHLFGKVVARPE</sequence>
<reference evidence="3" key="1">
    <citation type="submission" date="2016-10" db="EMBL/GenBank/DDBJ databases">
        <title>Frankia sp. NRRL B-16386 Genome sequencing.</title>
        <authorList>
            <person name="Ghodhbane-Gtari F."/>
            <person name="Swanson E."/>
            <person name="Gueddou A."/>
            <person name="Hezbri K."/>
            <person name="Ktari K."/>
            <person name="Nouioui I."/>
            <person name="Morris K."/>
            <person name="Simpson S."/>
            <person name="Abebe-Akele F."/>
            <person name="Thomas K."/>
            <person name="Gtari M."/>
            <person name="Tisa L.S."/>
        </authorList>
    </citation>
    <scope>NUCLEOTIDE SEQUENCE [LARGE SCALE GENOMIC DNA]</scope>
    <source>
        <strain evidence="3">NRRL B-16386</strain>
    </source>
</reference>
<dbReference type="InterPro" id="IPR052711">
    <property type="entry name" value="Zinc_ADH-like"/>
</dbReference>
<dbReference type="InterPro" id="IPR020843">
    <property type="entry name" value="ER"/>
</dbReference>
<dbReference type="PANTHER" id="PTHR45033:SF3">
    <property type="entry name" value="DEHYDROGENASE, PUTATIVE (AFU_ORTHOLOGUE AFUA_2G13270)-RELATED"/>
    <property type="match status" value="1"/>
</dbReference>
<dbReference type="PANTHER" id="PTHR45033">
    <property type="match status" value="1"/>
</dbReference>
<name>A0A1V2ICM5_9ACTN</name>
<evidence type="ECO:0000313" key="2">
    <source>
        <dbReference type="EMBL" id="ONH30857.1"/>
    </source>
</evidence>
<dbReference type="SMART" id="SM00829">
    <property type="entry name" value="PKS_ER"/>
    <property type="match status" value="1"/>
</dbReference>
<dbReference type="Gene3D" id="3.90.180.10">
    <property type="entry name" value="Medium-chain alcohol dehydrogenases, catalytic domain"/>
    <property type="match status" value="1"/>
</dbReference>
<comment type="caution">
    <text evidence="2">The sequence shown here is derived from an EMBL/GenBank/DDBJ whole genome shotgun (WGS) entry which is preliminary data.</text>
</comment>
<dbReference type="AlphaFoldDB" id="A0A1V2ICM5"/>
<dbReference type="Proteomes" id="UP000188929">
    <property type="component" value="Unassembled WGS sequence"/>
</dbReference>
<dbReference type="SUPFAM" id="SSF50129">
    <property type="entry name" value="GroES-like"/>
    <property type="match status" value="1"/>
</dbReference>
<accession>A0A1V2ICM5</accession>
<dbReference type="OrthoDB" id="9787435at2"/>
<dbReference type="InterPro" id="IPR013149">
    <property type="entry name" value="ADH-like_C"/>
</dbReference>
<dbReference type="InterPro" id="IPR013154">
    <property type="entry name" value="ADH-like_N"/>
</dbReference>
<dbReference type="GO" id="GO:0016491">
    <property type="term" value="F:oxidoreductase activity"/>
    <property type="evidence" value="ECO:0007669"/>
    <property type="project" value="InterPro"/>
</dbReference>
<evidence type="ECO:0000313" key="3">
    <source>
        <dbReference type="Proteomes" id="UP000188929"/>
    </source>
</evidence>
<dbReference type="SUPFAM" id="SSF51735">
    <property type="entry name" value="NAD(P)-binding Rossmann-fold domains"/>
    <property type="match status" value="1"/>
</dbReference>
<protein>
    <submittedName>
        <fullName evidence="2">Zn-dependent oxidoreductase</fullName>
    </submittedName>
</protein>
<dbReference type="STRING" id="1834516.BL253_12215"/>
<dbReference type="InterPro" id="IPR011032">
    <property type="entry name" value="GroES-like_sf"/>
</dbReference>
<feature type="domain" description="Enoyl reductase (ER)" evidence="1">
    <location>
        <begin position="13"/>
        <end position="319"/>
    </location>
</feature>
<organism evidence="2 3">
    <name type="scientific">Pseudofrankia asymbiotica</name>
    <dbReference type="NCBI Taxonomy" id="1834516"/>
    <lineage>
        <taxon>Bacteria</taxon>
        <taxon>Bacillati</taxon>
        <taxon>Actinomycetota</taxon>
        <taxon>Actinomycetes</taxon>
        <taxon>Frankiales</taxon>
        <taxon>Frankiaceae</taxon>
        <taxon>Pseudofrankia</taxon>
    </lineage>
</organism>
<dbReference type="InterPro" id="IPR036291">
    <property type="entry name" value="NAD(P)-bd_dom_sf"/>
</dbReference>
<dbReference type="Pfam" id="PF08240">
    <property type="entry name" value="ADH_N"/>
    <property type="match status" value="1"/>
</dbReference>
<dbReference type="EMBL" id="MOMC01000022">
    <property type="protein sequence ID" value="ONH30857.1"/>
    <property type="molecule type" value="Genomic_DNA"/>
</dbReference>